<dbReference type="InterPro" id="IPR016135">
    <property type="entry name" value="UBQ-conjugating_enzyme/RWD"/>
</dbReference>
<feature type="domain" description="UBC core" evidence="1">
    <location>
        <begin position="12"/>
        <end position="178"/>
    </location>
</feature>
<organism evidence="2">
    <name type="scientific">Zooxanthella nutricula</name>
    <dbReference type="NCBI Taxonomy" id="1333877"/>
    <lineage>
        <taxon>Eukaryota</taxon>
        <taxon>Sar</taxon>
        <taxon>Alveolata</taxon>
        <taxon>Dinophyceae</taxon>
        <taxon>Peridiniales</taxon>
        <taxon>Peridiniales incertae sedis</taxon>
        <taxon>Zooxanthella</taxon>
    </lineage>
</organism>
<dbReference type="EMBL" id="HBGW01097310">
    <property type="protein sequence ID" value="CAD9643923.1"/>
    <property type="molecule type" value="Transcribed_RNA"/>
</dbReference>
<evidence type="ECO:0000259" key="1">
    <source>
        <dbReference type="PROSITE" id="PS50127"/>
    </source>
</evidence>
<dbReference type="CDD" id="cd23802">
    <property type="entry name" value="UBCc_UBE2Q"/>
    <property type="match status" value="1"/>
</dbReference>
<protein>
    <recommendedName>
        <fullName evidence="1">UBC core domain-containing protein</fullName>
    </recommendedName>
</protein>
<dbReference type="InterPro" id="IPR000608">
    <property type="entry name" value="UBC"/>
</dbReference>
<sequence>MTFAKMEGKPLKFVKRVMGEAKRLLSSQGLEDAKAGGYSFTLLDRDNLSKWSVRLNGLNKDGKLAKDLLKHKLEPSIDLEISLPDGFPLEPPFARVLYPQLTGGFVFAHGGICFEPLTAKGWAPAMTLPALAIAIQGIMDYGEVQVMGVGDRKARKIPQYTEEGARKDHNMIVTAHKGGEASTYGSLKNYGS</sequence>
<reference evidence="2" key="1">
    <citation type="submission" date="2021-01" db="EMBL/GenBank/DDBJ databases">
        <authorList>
            <person name="Corre E."/>
            <person name="Pelletier E."/>
            <person name="Niang G."/>
            <person name="Scheremetjew M."/>
            <person name="Finn R."/>
            <person name="Kale V."/>
            <person name="Holt S."/>
            <person name="Cochrane G."/>
            <person name="Meng A."/>
            <person name="Brown T."/>
            <person name="Cohen L."/>
        </authorList>
    </citation>
    <scope>NUCLEOTIDE SEQUENCE</scope>
    <source>
        <strain evidence="2">RCC3387</strain>
    </source>
</reference>
<dbReference type="PROSITE" id="PS50127">
    <property type="entry name" value="UBC_2"/>
    <property type="match status" value="1"/>
</dbReference>
<dbReference type="Gene3D" id="3.10.110.10">
    <property type="entry name" value="Ubiquitin Conjugating Enzyme"/>
    <property type="match status" value="1"/>
</dbReference>
<name>A0A7S2QJ57_9DINO</name>
<proteinExistence type="predicted"/>
<evidence type="ECO:0000313" key="2">
    <source>
        <dbReference type="EMBL" id="CAD9643923.1"/>
    </source>
</evidence>
<dbReference type="SUPFAM" id="SSF54495">
    <property type="entry name" value="UBC-like"/>
    <property type="match status" value="1"/>
</dbReference>
<accession>A0A7S2QJ57</accession>
<gene>
    <name evidence="2" type="ORF">BRAN1462_LOCUS61745</name>
</gene>
<dbReference type="AlphaFoldDB" id="A0A7S2QJ57"/>